<protein>
    <submittedName>
        <fullName evidence="2">Uncharacterized protein</fullName>
    </submittedName>
</protein>
<sequence>MSSEATPCPESSLNSKMALDYIMNHASVEPEPPAKPSREKKRRTKASNASKSRRSAEGSHHNRNPQAFRWVCDGDGRISRPWYYCPNVNYIPANSNKDPTTQHDDLPPSIAKRLSSGFVHWKPKQPRQRRNATSSRTIGNDPEAEEAAMRTVVARGNERDAGGSAVDSDSAAQVLKLPEVVKAGTIWRRRTWSYEDESLNT</sequence>
<name>A8NIT5_COPC7</name>
<gene>
    <name evidence="2" type="ORF">CC1G_11038</name>
</gene>
<proteinExistence type="predicted"/>
<dbReference type="RefSeq" id="XP_001834068.2">
    <property type="nucleotide sequence ID" value="XM_001834016.2"/>
</dbReference>
<dbReference type="AlphaFoldDB" id="A8NIT5"/>
<dbReference type="EMBL" id="AACS02000010">
    <property type="protein sequence ID" value="EAU87760.2"/>
    <property type="molecule type" value="Genomic_DNA"/>
</dbReference>
<evidence type="ECO:0000256" key="1">
    <source>
        <dbReference type="SAM" id="MobiDB-lite"/>
    </source>
</evidence>
<comment type="caution">
    <text evidence="2">The sequence shown here is derived from an EMBL/GenBank/DDBJ whole genome shotgun (WGS) entry which is preliminary data.</text>
</comment>
<evidence type="ECO:0000313" key="3">
    <source>
        <dbReference type="Proteomes" id="UP000001861"/>
    </source>
</evidence>
<evidence type="ECO:0000313" key="2">
    <source>
        <dbReference type="EMBL" id="EAU87760.2"/>
    </source>
</evidence>
<feature type="compositionally biased region" description="Polar residues" evidence="1">
    <location>
        <begin position="1"/>
        <end position="15"/>
    </location>
</feature>
<dbReference type="Proteomes" id="UP000001861">
    <property type="component" value="Unassembled WGS sequence"/>
</dbReference>
<reference evidence="2 3" key="1">
    <citation type="journal article" date="2010" name="Proc. Natl. Acad. Sci. U.S.A.">
        <title>Insights into evolution of multicellular fungi from the assembled chromosomes of the mushroom Coprinopsis cinerea (Coprinus cinereus).</title>
        <authorList>
            <person name="Stajich J.E."/>
            <person name="Wilke S.K."/>
            <person name="Ahren D."/>
            <person name="Au C.H."/>
            <person name="Birren B.W."/>
            <person name="Borodovsky M."/>
            <person name="Burns C."/>
            <person name="Canback B."/>
            <person name="Casselton L.A."/>
            <person name="Cheng C.K."/>
            <person name="Deng J."/>
            <person name="Dietrich F.S."/>
            <person name="Fargo D.C."/>
            <person name="Farman M.L."/>
            <person name="Gathman A.C."/>
            <person name="Goldberg J."/>
            <person name="Guigo R."/>
            <person name="Hoegger P.J."/>
            <person name="Hooker J.B."/>
            <person name="Huggins A."/>
            <person name="James T.Y."/>
            <person name="Kamada T."/>
            <person name="Kilaru S."/>
            <person name="Kodira C."/>
            <person name="Kues U."/>
            <person name="Kupfer D."/>
            <person name="Kwan H.S."/>
            <person name="Lomsadze A."/>
            <person name="Li W."/>
            <person name="Lilly W.W."/>
            <person name="Ma L.J."/>
            <person name="Mackey A.J."/>
            <person name="Manning G."/>
            <person name="Martin F."/>
            <person name="Muraguchi H."/>
            <person name="Natvig D.O."/>
            <person name="Palmerini H."/>
            <person name="Ramesh M.A."/>
            <person name="Rehmeyer C.J."/>
            <person name="Roe B.A."/>
            <person name="Shenoy N."/>
            <person name="Stanke M."/>
            <person name="Ter-Hovhannisyan V."/>
            <person name="Tunlid A."/>
            <person name="Velagapudi R."/>
            <person name="Vision T.J."/>
            <person name="Zeng Q."/>
            <person name="Zolan M.E."/>
            <person name="Pukkila P.J."/>
        </authorList>
    </citation>
    <scope>NUCLEOTIDE SEQUENCE [LARGE SCALE GENOMIC DNA]</scope>
    <source>
        <strain evidence="3">Okayama-7 / 130 / ATCC MYA-4618 / FGSC 9003</strain>
    </source>
</reference>
<dbReference type="HOGENOM" id="CLU_1360329_0_0_1"/>
<keyword evidence="3" id="KW-1185">Reference proteome</keyword>
<dbReference type="InParanoid" id="A8NIT5"/>
<dbReference type="KEGG" id="cci:CC1G_11038"/>
<organism evidence="2 3">
    <name type="scientific">Coprinopsis cinerea (strain Okayama-7 / 130 / ATCC MYA-4618 / FGSC 9003)</name>
    <name type="common">Inky cap fungus</name>
    <name type="synonym">Hormographiella aspergillata</name>
    <dbReference type="NCBI Taxonomy" id="240176"/>
    <lineage>
        <taxon>Eukaryota</taxon>
        <taxon>Fungi</taxon>
        <taxon>Dikarya</taxon>
        <taxon>Basidiomycota</taxon>
        <taxon>Agaricomycotina</taxon>
        <taxon>Agaricomycetes</taxon>
        <taxon>Agaricomycetidae</taxon>
        <taxon>Agaricales</taxon>
        <taxon>Agaricineae</taxon>
        <taxon>Psathyrellaceae</taxon>
        <taxon>Coprinopsis</taxon>
    </lineage>
</organism>
<dbReference type="GeneID" id="6010573"/>
<dbReference type="VEuPathDB" id="FungiDB:CC1G_11038"/>
<feature type="region of interest" description="Disordered" evidence="1">
    <location>
        <begin position="122"/>
        <end position="146"/>
    </location>
</feature>
<accession>A8NIT5</accession>
<feature type="region of interest" description="Disordered" evidence="1">
    <location>
        <begin position="1"/>
        <end position="62"/>
    </location>
</feature>